<reference evidence="2" key="1">
    <citation type="submission" date="2016-10" db="EMBL/GenBank/DDBJ databases">
        <authorList>
            <person name="Benchimol M."/>
            <person name="Almeida L.G."/>
            <person name="Vasconcelos A.T."/>
            <person name="Perreira-Neves A."/>
            <person name="Rosa I.A."/>
            <person name="Tasca T."/>
            <person name="Bogo M.R."/>
            <person name="de Souza W."/>
        </authorList>
    </citation>
    <scope>NUCLEOTIDE SEQUENCE [LARGE SCALE GENOMIC DNA]</scope>
    <source>
        <strain evidence="2">K</strain>
    </source>
</reference>
<dbReference type="EMBL" id="MLAK01001220">
    <property type="protein sequence ID" value="OHS95798.1"/>
    <property type="molecule type" value="Genomic_DNA"/>
</dbReference>
<gene>
    <name evidence="2" type="ORF">TRFO_38044</name>
</gene>
<dbReference type="VEuPathDB" id="TrichDB:TRFO_38044"/>
<evidence type="ECO:0000313" key="3">
    <source>
        <dbReference type="Proteomes" id="UP000179807"/>
    </source>
</evidence>
<dbReference type="OrthoDB" id="10450691at2759"/>
<comment type="caution">
    <text evidence="2">The sequence shown here is derived from an EMBL/GenBank/DDBJ whole genome shotgun (WGS) entry which is preliminary data.</text>
</comment>
<dbReference type="AlphaFoldDB" id="A0A1J4J9D8"/>
<evidence type="ECO:0000256" key="1">
    <source>
        <dbReference type="SAM" id="Coils"/>
    </source>
</evidence>
<accession>A0A1J4J9D8</accession>
<sequence>MQKKDLQLTGTYQNIEMAIVEAIHLLAPFSEYSDDSCRCKEIYGLVKSSSIQIEGHVQQGNHRFTLFSSALCGRRSSLRLFQKVADKERHGSWWKLKVSYEDAISIAASIHSKHPNKFSDAGDSPVSPEEVVASRQEIVRNMFMSFIPLSLMANELAADNSSLEARQVELQGRVAQARAEASPETARMLDQLISLQRHLDELTQNKNAQQEMVGYHHPIGFFQ</sequence>
<protein>
    <submittedName>
        <fullName evidence="2">Uncharacterized protein</fullName>
    </submittedName>
</protein>
<name>A0A1J4J9D8_9EUKA</name>
<dbReference type="GeneID" id="94846508"/>
<dbReference type="Proteomes" id="UP000179807">
    <property type="component" value="Unassembled WGS sequence"/>
</dbReference>
<organism evidence="2 3">
    <name type="scientific">Tritrichomonas foetus</name>
    <dbReference type="NCBI Taxonomy" id="1144522"/>
    <lineage>
        <taxon>Eukaryota</taxon>
        <taxon>Metamonada</taxon>
        <taxon>Parabasalia</taxon>
        <taxon>Tritrichomonadida</taxon>
        <taxon>Tritrichomonadidae</taxon>
        <taxon>Tritrichomonas</taxon>
    </lineage>
</organism>
<keyword evidence="1" id="KW-0175">Coiled coil</keyword>
<feature type="coiled-coil region" evidence="1">
    <location>
        <begin position="160"/>
        <end position="212"/>
    </location>
</feature>
<dbReference type="RefSeq" id="XP_068348935.1">
    <property type="nucleotide sequence ID" value="XM_068511804.1"/>
</dbReference>
<evidence type="ECO:0000313" key="2">
    <source>
        <dbReference type="EMBL" id="OHS95798.1"/>
    </source>
</evidence>
<proteinExistence type="predicted"/>
<keyword evidence="3" id="KW-1185">Reference proteome</keyword>